<protein>
    <recommendedName>
        <fullName evidence="9">Protein farnesyltransferase/geranylgeranyltransferase type-1 subunit alpha</fullName>
        <ecNumber evidence="4">2.5.1.58</ecNumber>
        <ecNumber evidence="3">2.5.1.59</ecNumber>
    </recommendedName>
    <alternativeName>
        <fullName evidence="12">CAAX farnesyltransferase subunit alpha</fullName>
    </alternativeName>
    <alternativeName>
        <fullName evidence="11">FTase-alpha</fullName>
    </alternativeName>
    <alternativeName>
        <fullName evidence="10">Ras proteins prenyltransferase subunit alpha</fullName>
    </alternativeName>
    <alternativeName>
        <fullName evidence="13">Type I protein geranyl-geranyltransferase subunit alpha</fullName>
    </alternativeName>
</protein>
<dbReference type="InterPro" id="IPR002088">
    <property type="entry name" value="Prenyl_trans_a"/>
</dbReference>
<sequence length="344" mass="38598">MDVDDLQVPLRGFEDVTPIPQDDSADPVVSIAYRHNYTVATDYLRAFQASGETSERSLAITRLVLEYNASHYTAWWFRRRCLFALGMDLANELEVAEDIAGDNPKNYQVWYHRRALAEHRGDPGDELAYVDQVVEEDPKNYHAWSHRQWLLQEFRMLDTQEGRNLELSAVDALLQQDLRNNSAWNHRWFVMHSALGTKGSLSDEAVKSELAYALGYAKTAPSNESPWNYLRAFFRTGGRAYKDFPEVKGAALALQKTEAGAKSPHVFSLLAEVYEKEGTEDSLKKAIAAFQHLRDTLDEVRARYWESRLRAAATRRRQLGGAGGSVATPAAAAAVETASEGAAL</sequence>
<comment type="cofactor">
    <cofactor evidence="1">
        <name>Mg(2+)</name>
        <dbReference type="ChEBI" id="CHEBI:18420"/>
    </cofactor>
</comment>
<dbReference type="EC" id="2.5.1.58" evidence="4"/>
<organism evidence="14 15">
    <name type="scientific">Ectocarpus siliculosus</name>
    <name type="common">Brown alga</name>
    <name type="synonym">Conferva siliculosa</name>
    <dbReference type="NCBI Taxonomy" id="2880"/>
    <lineage>
        <taxon>Eukaryota</taxon>
        <taxon>Sar</taxon>
        <taxon>Stramenopiles</taxon>
        <taxon>Ochrophyta</taxon>
        <taxon>PX clade</taxon>
        <taxon>Phaeophyceae</taxon>
        <taxon>Ectocarpales</taxon>
        <taxon>Ectocarpaceae</taxon>
        <taxon>Ectocarpus</taxon>
    </lineage>
</organism>
<dbReference type="PANTHER" id="PTHR11129:SF1">
    <property type="entry name" value="PROTEIN FARNESYLTRANSFERASE_GERANYLGERANYLTRANSFERASE TYPE-1 SUBUNIT ALPHA"/>
    <property type="match status" value="1"/>
</dbReference>
<reference evidence="14 15" key="1">
    <citation type="journal article" date="2010" name="Nature">
        <title>The Ectocarpus genome and the independent evolution of multicellularity in brown algae.</title>
        <authorList>
            <person name="Cock J.M."/>
            <person name="Sterck L."/>
            <person name="Rouze P."/>
            <person name="Scornet D."/>
            <person name="Allen A.E."/>
            <person name="Amoutzias G."/>
            <person name="Anthouard V."/>
            <person name="Artiguenave F."/>
            <person name="Aury J.M."/>
            <person name="Badger J.H."/>
            <person name="Beszteri B."/>
            <person name="Billiau K."/>
            <person name="Bonnet E."/>
            <person name="Bothwell J.H."/>
            <person name="Bowler C."/>
            <person name="Boyen C."/>
            <person name="Brownlee C."/>
            <person name="Carrano C.J."/>
            <person name="Charrier B."/>
            <person name="Cho G.Y."/>
            <person name="Coelho S.M."/>
            <person name="Collen J."/>
            <person name="Corre E."/>
            <person name="Da Silva C."/>
            <person name="Delage L."/>
            <person name="Delaroque N."/>
            <person name="Dittami S.M."/>
            <person name="Doulbeau S."/>
            <person name="Elias M."/>
            <person name="Farnham G."/>
            <person name="Gachon C.M."/>
            <person name="Gschloessl B."/>
            <person name="Heesch S."/>
            <person name="Jabbari K."/>
            <person name="Jubin C."/>
            <person name="Kawai H."/>
            <person name="Kimura K."/>
            <person name="Kloareg B."/>
            <person name="Kupper F.C."/>
            <person name="Lang D."/>
            <person name="Le Bail A."/>
            <person name="Leblanc C."/>
            <person name="Lerouge P."/>
            <person name="Lohr M."/>
            <person name="Lopez P.J."/>
            <person name="Martens C."/>
            <person name="Maumus F."/>
            <person name="Michel G."/>
            <person name="Miranda-Saavedra D."/>
            <person name="Morales J."/>
            <person name="Moreau H."/>
            <person name="Motomura T."/>
            <person name="Nagasato C."/>
            <person name="Napoli C.A."/>
            <person name="Nelson D.R."/>
            <person name="Nyvall-Collen P."/>
            <person name="Peters A.F."/>
            <person name="Pommier C."/>
            <person name="Potin P."/>
            <person name="Poulain J."/>
            <person name="Quesneville H."/>
            <person name="Read B."/>
            <person name="Rensing S.A."/>
            <person name="Ritter A."/>
            <person name="Rousvoal S."/>
            <person name="Samanta M."/>
            <person name="Samson G."/>
            <person name="Schroeder D.C."/>
            <person name="Segurens B."/>
            <person name="Strittmatter M."/>
            <person name="Tonon T."/>
            <person name="Tregear J.W."/>
            <person name="Valentin K."/>
            <person name="von Dassow P."/>
            <person name="Yamagishi T."/>
            <person name="Van de Peer Y."/>
            <person name="Wincker P."/>
        </authorList>
    </citation>
    <scope>NUCLEOTIDE SEQUENCE [LARGE SCALE GENOMIC DNA]</scope>
    <source>
        <strain evidence="15">Ec32 / CCAP1310/4</strain>
    </source>
</reference>
<dbReference type="GO" id="GO:0004660">
    <property type="term" value="F:protein farnesyltransferase activity"/>
    <property type="evidence" value="ECO:0007669"/>
    <property type="project" value="UniProtKB-EC"/>
</dbReference>
<evidence type="ECO:0000313" key="14">
    <source>
        <dbReference type="EMBL" id="CBN76023.1"/>
    </source>
</evidence>
<evidence type="ECO:0000256" key="2">
    <source>
        <dbReference type="ARBA" id="ARBA00006734"/>
    </source>
</evidence>
<dbReference type="Gene3D" id="1.25.40.120">
    <property type="entry name" value="Protein prenylyltransferase"/>
    <property type="match status" value="1"/>
</dbReference>
<evidence type="ECO:0000256" key="11">
    <source>
        <dbReference type="ARBA" id="ARBA00042436"/>
    </source>
</evidence>
<dbReference type="EC" id="2.5.1.59" evidence="3"/>
<dbReference type="Proteomes" id="UP000002630">
    <property type="component" value="Linkage Group LG02"/>
</dbReference>
<dbReference type="EMBL" id="FN648461">
    <property type="protein sequence ID" value="CBN76023.1"/>
    <property type="molecule type" value="Genomic_DNA"/>
</dbReference>
<proteinExistence type="inferred from homology"/>
<dbReference type="SUPFAM" id="SSF48439">
    <property type="entry name" value="Protein prenylyltransferase"/>
    <property type="match status" value="1"/>
</dbReference>
<evidence type="ECO:0000256" key="6">
    <source>
        <dbReference type="ARBA" id="ARBA00022679"/>
    </source>
</evidence>
<keyword evidence="15" id="KW-1185">Reference proteome</keyword>
<keyword evidence="7" id="KW-0677">Repeat</keyword>
<keyword evidence="8" id="KW-0460">Magnesium</keyword>
<dbReference type="GO" id="GO:0005953">
    <property type="term" value="C:CAAX-protein geranylgeranyltransferase complex"/>
    <property type="evidence" value="ECO:0007669"/>
    <property type="project" value="TreeGrafter"/>
</dbReference>
<dbReference type="AlphaFoldDB" id="D8LJX2"/>
<evidence type="ECO:0000256" key="10">
    <source>
        <dbReference type="ARBA" id="ARBA00041392"/>
    </source>
</evidence>
<evidence type="ECO:0000256" key="4">
    <source>
        <dbReference type="ARBA" id="ARBA00012702"/>
    </source>
</evidence>
<evidence type="ECO:0000256" key="5">
    <source>
        <dbReference type="ARBA" id="ARBA00022602"/>
    </source>
</evidence>
<evidence type="ECO:0000256" key="13">
    <source>
        <dbReference type="ARBA" id="ARBA00043219"/>
    </source>
</evidence>
<dbReference type="STRING" id="2880.D8LJX2"/>
<dbReference type="PANTHER" id="PTHR11129">
    <property type="entry name" value="PROTEIN FARNESYLTRANSFERASE ALPHA SUBUNIT/RAB GERANYLGERANYL TRANSFERASE ALPHA SUBUNIT"/>
    <property type="match status" value="1"/>
</dbReference>
<evidence type="ECO:0000256" key="8">
    <source>
        <dbReference type="ARBA" id="ARBA00022842"/>
    </source>
</evidence>
<name>D8LJX2_ECTSI</name>
<evidence type="ECO:0000256" key="9">
    <source>
        <dbReference type="ARBA" id="ARBA00040965"/>
    </source>
</evidence>
<dbReference type="InParanoid" id="D8LJX2"/>
<keyword evidence="5" id="KW-0637">Prenyltransferase</keyword>
<gene>
    <name evidence="14" type="ORF">Esi_0277_0043</name>
</gene>
<accession>D8LJX2</accession>
<dbReference type="Pfam" id="PF01239">
    <property type="entry name" value="PPTA"/>
    <property type="match status" value="5"/>
</dbReference>
<dbReference type="OrthoDB" id="272289at2759"/>
<dbReference type="eggNOG" id="KOG0530">
    <property type="taxonomic scope" value="Eukaryota"/>
</dbReference>
<evidence type="ECO:0000256" key="7">
    <source>
        <dbReference type="ARBA" id="ARBA00022737"/>
    </source>
</evidence>
<dbReference type="OMA" id="HRHTIID"/>
<keyword evidence="6" id="KW-0808">Transferase</keyword>
<dbReference type="EMBL" id="FN649727">
    <property type="protein sequence ID" value="CBN76023.1"/>
    <property type="molecule type" value="Genomic_DNA"/>
</dbReference>
<dbReference type="GO" id="GO:0005965">
    <property type="term" value="C:protein farnesyltransferase complex"/>
    <property type="evidence" value="ECO:0007669"/>
    <property type="project" value="TreeGrafter"/>
</dbReference>
<dbReference type="GO" id="GO:0004662">
    <property type="term" value="F:CAAX-protein geranylgeranyltransferase activity"/>
    <property type="evidence" value="ECO:0007669"/>
    <property type="project" value="UniProtKB-EC"/>
</dbReference>
<evidence type="ECO:0000313" key="15">
    <source>
        <dbReference type="Proteomes" id="UP000002630"/>
    </source>
</evidence>
<evidence type="ECO:0000256" key="12">
    <source>
        <dbReference type="ARBA" id="ARBA00043086"/>
    </source>
</evidence>
<comment type="similarity">
    <text evidence="2">Belongs to the protein prenyltransferase subunit alpha family.</text>
</comment>
<dbReference type="PROSITE" id="PS51147">
    <property type="entry name" value="PFTA"/>
    <property type="match status" value="3"/>
</dbReference>
<evidence type="ECO:0000256" key="3">
    <source>
        <dbReference type="ARBA" id="ARBA00012700"/>
    </source>
</evidence>
<evidence type="ECO:0000256" key="1">
    <source>
        <dbReference type="ARBA" id="ARBA00001946"/>
    </source>
</evidence>